<proteinExistence type="predicted"/>
<protein>
    <recommendedName>
        <fullName evidence="7">Matrin-type domain-containing protein</fullName>
    </recommendedName>
</protein>
<dbReference type="InterPro" id="IPR013085">
    <property type="entry name" value="U1-CZ_Znf_C2H2"/>
</dbReference>
<comment type="subcellular location">
    <subcellularLocation>
        <location evidence="1">Nucleus</location>
    </subcellularLocation>
</comment>
<feature type="region of interest" description="Disordered" evidence="6">
    <location>
        <begin position="83"/>
        <end position="113"/>
    </location>
</feature>
<reference evidence="9" key="1">
    <citation type="journal article" date="2012" name="Science">
        <title>The Paleozoic origin of enzymatic lignin decomposition reconstructed from 31 fungal genomes.</title>
        <authorList>
            <person name="Floudas D."/>
            <person name="Binder M."/>
            <person name="Riley R."/>
            <person name="Barry K."/>
            <person name="Blanchette R.A."/>
            <person name="Henrissat B."/>
            <person name="Martinez A.T."/>
            <person name="Otillar R."/>
            <person name="Spatafora J.W."/>
            <person name="Yadav J.S."/>
            <person name="Aerts A."/>
            <person name="Benoit I."/>
            <person name="Boyd A."/>
            <person name="Carlson A."/>
            <person name="Copeland A."/>
            <person name="Coutinho P.M."/>
            <person name="de Vries R.P."/>
            <person name="Ferreira P."/>
            <person name="Findley K."/>
            <person name="Foster B."/>
            <person name="Gaskell J."/>
            <person name="Glotzer D."/>
            <person name="Gorecki P."/>
            <person name="Heitman J."/>
            <person name="Hesse C."/>
            <person name="Hori C."/>
            <person name="Igarashi K."/>
            <person name="Jurgens J.A."/>
            <person name="Kallen N."/>
            <person name="Kersten P."/>
            <person name="Kohler A."/>
            <person name="Kuees U."/>
            <person name="Kumar T.K.A."/>
            <person name="Kuo A."/>
            <person name="LaButti K."/>
            <person name="Larrondo L.F."/>
            <person name="Lindquist E."/>
            <person name="Ling A."/>
            <person name="Lombard V."/>
            <person name="Lucas S."/>
            <person name="Lundell T."/>
            <person name="Martin R."/>
            <person name="McLaughlin D.J."/>
            <person name="Morgenstern I."/>
            <person name="Morin E."/>
            <person name="Murat C."/>
            <person name="Nagy L.G."/>
            <person name="Nolan M."/>
            <person name="Ohm R.A."/>
            <person name="Patyshakuliyeva A."/>
            <person name="Rokas A."/>
            <person name="Ruiz-Duenas F.J."/>
            <person name="Sabat G."/>
            <person name="Salamov A."/>
            <person name="Samejima M."/>
            <person name="Schmutz J."/>
            <person name="Slot J.C."/>
            <person name="St John F."/>
            <person name="Stenlid J."/>
            <person name="Sun H."/>
            <person name="Sun S."/>
            <person name="Syed K."/>
            <person name="Tsang A."/>
            <person name="Wiebenga A."/>
            <person name="Young D."/>
            <person name="Pisabarro A."/>
            <person name="Eastwood D.C."/>
            <person name="Martin F."/>
            <person name="Cullen D."/>
            <person name="Grigoriev I.V."/>
            <person name="Hibbett D.S."/>
        </authorList>
    </citation>
    <scope>NUCLEOTIDE SEQUENCE [LARGE SCALE GENOMIC DNA]</scope>
    <source>
        <strain evidence="9">RWD-64-598 SS2</strain>
    </source>
</reference>
<dbReference type="InterPro" id="IPR036236">
    <property type="entry name" value="Znf_C2H2_sf"/>
</dbReference>
<dbReference type="GO" id="GO:0003723">
    <property type="term" value="F:RNA binding"/>
    <property type="evidence" value="ECO:0007669"/>
    <property type="project" value="TreeGrafter"/>
</dbReference>
<dbReference type="SMART" id="SM00451">
    <property type="entry name" value="ZnF_U1"/>
    <property type="match status" value="1"/>
</dbReference>
<feature type="region of interest" description="Disordered" evidence="6">
    <location>
        <begin position="289"/>
        <end position="372"/>
    </location>
</feature>
<name>A0A5M3MU69_CONPW</name>
<evidence type="ECO:0000256" key="6">
    <source>
        <dbReference type="SAM" id="MobiDB-lite"/>
    </source>
</evidence>
<dbReference type="InterPro" id="IPR003604">
    <property type="entry name" value="Matrin/U1-like-C_Znf_C2H2"/>
</dbReference>
<evidence type="ECO:0000256" key="1">
    <source>
        <dbReference type="ARBA" id="ARBA00004123"/>
    </source>
</evidence>
<evidence type="ECO:0000256" key="3">
    <source>
        <dbReference type="ARBA" id="ARBA00022771"/>
    </source>
</evidence>
<gene>
    <name evidence="8" type="ORF">CONPUDRAFT_163763</name>
</gene>
<keyword evidence="3" id="KW-0863">Zinc-finger</keyword>
<organism evidence="8 9">
    <name type="scientific">Coniophora puteana (strain RWD-64-598)</name>
    <name type="common">Brown rot fungus</name>
    <dbReference type="NCBI Taxonomy" id="741705"/>
    <lineage>
        <taxon>Eukaryota</taxon>
        <taxon>Fungi</taxon>
        <taxon>Dikarya</taxon>
        <taxon>Basidiomycota</taxon>
        <taxon>Agaricomycotina</taxon>
        <taxon>Agaricomycetes</taxon>
        <taxon>Agaricomycetidae</taxon>
        <taxon>Boletales</taxon>
        <taxon>Coniophorineae</taxon>
        <taxon>Coniophoraceae</taxon>
        <taxon>Coniophora</taxon>
    </lineage>
</organism>
<dbReference type="PROSITE" id="PS50171">
    <property type="entry name" value="ZF_MATRIN"/>
    <property type="match status" value="1"/>
</dbReference>
<dbReference type="Pfam" id="PF06220">
    <property type="entry name" value="zf-U1"/>
    <property type="match status" value="1"/>
</dbReference>
<dbReference type="EMBL" id="JH711576">
    <property type="protein sequence ID" value="EIW82663.1"/>
    <property type="molecule type" value="Genomic_DNA"/>
</dbReference>
<evidence type="ECO:0000256" key="5">
    <source>
        <dbReference type="ARBA" id="ARBA00023242"/>
    </source>
</evidence>
<dbReference type="Proteomes" id="UP000053558">
    <property type="component" value="Unassembled WGS sequence"/>
</dbReference>
<dbReference type="AlphaFoldDB" id="A0A5M3MU69"/>
<comment type="caution">
    <text evidence="8">The sequence shown here is derived from an EMBL/GenBank/DDBJ whole genome shotgun (WGS) entry which is preliminary data.</text>
</comment>
<dbReference type="PANTHER" id="PTHR13173:SF10">
    <property type="entry name" value="WW DOMAIN-BINDING PROTEIN 4"/>
    <property type="match status" value="1"/>
</dbReference>
<dbReference type="KEGG" id="cput:CONPUDRAFT_163763"/>
<dbReference type="OMA" id="EWQIVEN"/>
<dbReference type="GO" id="GO:0008270">
    <property type="term" value="F:zinc ion binding"/>
    <property type="evidence" value="ECO:0007669"/>
    <property type="project" value="UniProtKB-KW"/>
</dbReference>
<evidence type="ECO:0000313" key="8">
    <source>
        <dbReference type="EMBL" id="EIW82663.1"/>
    </source>
</evidence>
<feature type="compositionally biased region" description="Polar residues" evidence="6">
    <location>
        <begin position="320"/>
        <end position="329"/>
    </location>
</feature>
<evidence type="ECO:0000259" key="7">
    <source>
        <dbReference type="PROSITE" id="PS50171"/>
    </source>
</evidence>
<evidence type="ECO:0000256" key="4">
    <source>
        <dbReference type="ARBA" id="ARBA00022833"/>
    </source>
</evidence>
<dbReference type="GeneID" id="19204985"/>
<sequence>MSEYWVSKKRYWCKYCDIYIADDAPSRQHHEGGLRHKGNVERFIRNLYKTGEKRKKDADEERREMARIGKAAEAAYAQDVAGGLAKGSSAPGPSASSSAAARKPTKPSNPYADYTTAAQLGYEDPDAARLEAELEQRRTEGIVGTWETVESHSPTPVPAQDAGIAEGDAVMGAADGEGAVAAAGTKREASPPAEEEDERSFKIRKKTTRSGLGEIYDPGMIPVKLKPKKESPPTEPPAAATSATSAPDATIKAEVKAEDAAATAGDGSPKVGKIQWKRAAFTQAAVEPQRYVPLSPEPASDGIKKEEEDEDSNTVVVDGTATTRDTTNGVKKEEEGASPSLALPPAAEEPAPAKNLFRKRKVPAGGAGRRGM</sequence>
<dbReference type="PANTHER" id="PTHR13173">
    <property type="entry name" value="WW DOMAIN BINDING PROTEIN 4"/>
    <property type="match status" value="1"/>
</dbReference>
<feature type="compositionally biased region" description="Low complexity" evidence="6">
    <location>
        <begin position="83"/>
        <end position="108"/>
    </location>
</feature>
<feature type="domain" description="Matrin-type" evidence="7">
    <location>
        <begin position="11"/>
        <end position="42"/>
    </location>
</feature>
<dbReference type="InterPro" id="IPR040023">
    <property type="entry name" value="WBP4"/>
</dbReference>
<dbReference type="RefSeq" id="XP_007766668.1">
    <property type="nucleotide sequence ID" value="XM_007768478.1"/>
</dbReference>
<keyword evidence="4" id="KW-0862">Zinc</keyword>
<dbReference type="Gene3D" id="3.30.160.60">
    <property type="entry name" value="Classic Zinc Finger"/>
    <property type="match status" value="1"/>
</dbReference>
<evidence type="ECO:0000313" key="9">
    <source>
        <dbReference type="Proteomes" id="UP000053558"/>
    </source>
</evidence>
<accession>A0A5M3MU69</accession>
<dbReference type="SUPFAM" id="SSF57667">
    <property type="entry name" value="beta-beta-alpha zinc fingers"/>
    <property type="match status" value="1"/>
</dbReference>
<keyword evidence="2" id="KW-0479">Metal-binding</keyword>
<feature type="compositionally biased region" description="Low complexity" evidence="6">
    <location>
        <begin position="337"/>
        <end position="353"/>
    </location>
</feature>
<feature type="region of interest" description="Disordered" evidence="6">
    <location>
        <begin position="176"/>
        <end position="270"/>
    </location>
</feature>
<feature type="compositionally biased region" description="Low complexity" evidence="6">
    <location>
        <begin position="237"/>
        <end position="247"/>
    </location>
</feature>
<keyword evidence="9" id="KW-1185">Reference proteome</keyword>
<keyword evidence="5" id="KW-0539">Nucleus</keyword>
<dbReference type="GO" id="GO:0071011">
    <property type="term" value="C:precatalytic spliceosome"/>
    <property type="evidence" value="ECO:0007669"/>
    <property type="project" value="TreeGrafter"/>
</dbReference>
<evidence type="ECO:0000256" key="2">
    <source>
        <dbReference type="ARBA" id="ARBA00022723"/>
    </source>
</evidence>
<dbReference type="GO" id="GO:0000398">
    <property type="term" value="P:mRNA splicing, via spliceosome"/>
    <property type="evidence" value="ECO:0007669"/>
    <property type="project" value="InterPro"/>
</dbReference>
<dbReference type="InterPro" id="IPR000690">
    <property type="entry name" value="Matrin/U1-C_Znf_C2H2"/>
</dbReference>
<dbReference type="OrthoDB" id="191651at2759"/>